<dbReference type="RefSeq" id="WP_050363306.1">
    <property type="nucleotide sequence ID" value="NZ_CP134822.1"/>
</dbReference>
<dbReference type="Proteomes" id="UP000028058">
    <property type="component" value="Unassembled WGS sequence"/>
</dbReference>
<comment type="caution">
    <text evidence="2">The sequence shown here is derived from an EMBL/GenBank/DDBJ whole genome shotgun (WGS) entry which is preliminary data.</text>
</comment>
<dbReference type="OrthoDB" id="3368165at2"/>
<protein>
    <submittedName>
        <fullName evidence="2">Uncharacterized protein</fullName>
    </submittedName>
</protein>
<reference evidence="2 3" key="1">
    <citation type="journal article" date="2014" name="Genome Announc.">
        <title>Draft Genome Sequence of Streptomyces fradiae ATCC 19609, a Strain Highly Sensitive to Antibiotics.</title>
        <authorList>
            <person name="Bekker O.B."/>
            <person name="Klimina K.M."/>
            <person name="Vatlin A.A."/>
            <person name="Zakharevich N.V."/>
            <person name="Kasianov A.S."/>
            <person name="Danilenko V.N."/>
        </authorList>
    </citation>
    <scope>NUCLEOTIDE SEQUENCE [LARGE SCALE GENOMIC DNA]</scope>
    <source>
        <strain evidence="2 3">ATCC 19609</strain>
    </source>
</reference>
<keyword evidence="3" id="KW-1185">Reference proteome</keyword>
<name>A0A3S5IL65_9ACTN</name>
<evidence type="ECO:0000256" key="1">
    <source>
        <dbReference type="SAM" id="MobiDB-lite"/>
    </source>
</evidence>
<dbReference type="AlphaFoldDB" id="A0A3S5IL65"/>
<feature type="compositionally biased region" description="Pro residues" evidence="1">
    <location>
        <begin position="103"/>
        <end position="115"/>
    </location>
</feature>
<feature type="region of interest" description="Disordered" evidence="1">
    <location>
        <begin position="50"/>
        <end position="115"/>
    </location>
</feature>
<accession>A0A3S5IL65</accession>
<sequence length="115" mass="12196">MTCRGRRFTGRVADTRVRGDLAGLRQALRTEPLVFVLCTVRDSEPWRALGTLTTGPPSDAPPGTTSSYDPYLNALPGLRPTSRLSGFRESAYAGSRSGRSGLPPRPVSATGPPPG</sequence>
<proteinExistence type="predicted"/>
<evidence type="ECO:0000313" key="2">
    <source>
        <dbReference type="EMBL" id="RKM95373.1"/>
    </source>
</evidence>
<organism evidence="2 3">
    <name type="scientific">Streptomyces xinghaiensis</name>
    <dbReference type="NCBI Taxonomy" id="1038928"/>
    <lineage>
        <taxon>Bacteria</taxon>
        <taxon>Bacillati</taxon>
        <taxon>Actinomycetota</taxon>
        <taxon>Actinomycetes</taxon>
        <taxon>Kitasatosporales</taxon>
        <taxon>Streptomycetaceae</taxon>
        <taxon>Streptomyces</taxon>
    </lineage>
</organism>
<gene>
    <name evidence="2" type="ORF">SFRA_015040</name>
</gene>
<evidence type="ECO:0000313" key="3">
    <source>
        <dbReference type="Proteomes" id="UP000028058"/>
    </source>
</evidence>
<dbReference type="EMBL" id="JNAD02000006">
    <property type="protein sequence ID" value="RKM95373.1"/>
    <property type="molecule type" value="Genomic_DNA"/>
</dbReference>